<dbReference type="InParanoid" id="B4JTA2"/>
<dbReference type="STRING" id="7222.B4JTA2"/>
<dbReference type="GO" id="GO:0000785">
    <property type="term" value="C:chromatin"/>
    <property type="evidence" value="ECO:0007669"/>
    <property type="project" value="EnsemblMetazoa"/>
</dbReference>
<dbReference type="KEGG" id="dgr:6567595"/>
<dbReference type="GO" id="GO:0060261">
    <property type="term" value="P:positive regulation of transcription initiation by RNA polymerase II"/>
    <property type="evidence" value="ECO:0007669"/>
    <property type="project" value="EnsemblMetazoa"/>
</dbReference>
<evidence type="ECO:0000256" key="13">
    <source>
        <dbReference type="ARBA" id="ARBA00022927"/>
    </source>
</evidence>
<evidence type="ECO:0000256" key="15">
    <source>
        <dbReference type="ARBA" id="ARBA00023132"/>
    </source>
</evidence>
<dbReference type="Pfam" id="PF13634">
    <property type="entry name" value="Nucleoporin_FG"/>
    <property type="match status" value="3"/>
</dbReference>
<evidence type="ECO:0000256" key="11">
    <source>
        <dbReference type="ARBA" id="ARBA00022816"/>
    </source>
</evidence>
<dbReference type="GO" id="GO:0034398">
    <property type="term" value="P:telomere tethering at nuclear periphery"/>
    <property type="evidence" value="ECO:0007669"/>
    <property type="project" value="TreeGrafter"/>
</dbReference>
<evidence type="ECO:0000256" key="18">
    <source>
        <dbReference type="SAM" id="MobiDB-lite"/>
    </source>
</evidence>
<dbReference type="FunFam" id="1.25.40.690:FF:000004">
    <property type="entry name" value="Nucleoporin 98-96"/>
    <property type="match status" value="1"/>
</dbReference>
<dbReference type="GO" id="GO:0000973">
    <property type="term" value="P:post-transcriptional tethering of RNA polymerase II gene DNA at nuclear periphery"/>
    <property type="evidence" value="ECO:0007669"/>
    <property type="project" value="TreeGrafter"/>
</dbReference>
<keyword evidence="13" id="KW-0653">Protein transport</keyword>
<keyword evidence="16" id="KW-0472">Membrane</keyword>
<keyword evidence="11" id="KW-0509">mRNA transport</keyword>
<evidence type="ECO:0000256" key="1">
    <source>
        <dbReference type="ARBA" id="ARBA00004567"/>
    </source>
</evidence>
<feature type="compositionally biased region" description="Polar residues" evidence="18">
    <location>
        <begin position="851"/>
        <end position="867"/>
    </location>
</feature>
<organism evidence="21">
    <name type="scientific">Drosophila grimshawi</name>
    <name type="common">Hawaiian fruit fly</name>
    <name type="synonym">Idiomyia grimshawi</name>
    <dbReference type="NCBI Taxonomy" id="7222"/>
    <lineage>
        <taxon>Eukaryota</taxon>
        <taxon>Metazoa</taxon>
        <taxon>Ecdysozoa</taxon>
        <taxon>Arthropoda</taxon>
        <taxon>Hexapoda</taxon>
        <taxon>Insecta</taxon>
        <taxon>Pterygota</taxon>
        <taxon>Neoptera</taxon>
        <taxon>Endopterygota</taxon>
        <taxon>Diptera</taxon>
        <taxon>Brachycera</taxon>
        <taxon>Muscomorpha</taxon>
        <taxon>Ephydroidea</taxon>
        <taxon>Drosophilidae</taxon>
        <taxon>Drosophila</taxon>
        <taxon>Hawaiian Drosophila</taxon>
    </lineage>
</organism>
<evidence type="ECO:0000256" key="7">
    <source>
        <dbReference type="ARBA" id="ARBA00022670"/>
    </source>
</evidence>
<dbReference type="PROSITE" id="PS51434">
    <property type="entry name" value="NUP_C"/>
    <property type="match status" value="1"/>
</dbReference>
<dbReference type="GO" id="GO:0006405">
    <property type="term" value="P:RNA export from nucleus"/>
    <property type="evidence" value="ECO:0007669"/>
    <property type="project" value="EnsemblMetazoa"/>
</dbReference>
<comment type="similarity">
    <text evidence="4">Belongs to the nucleoporin GLFG family.</text>
</comment>
<keyword evidence="21" id="KW-1185">Reference proteome</keyword>
<dbReference type="eggNOG" id="KOG0845">
    <property type="taxonomic scope" value="Eukaryota"/>
</dbReference>
<dbReference type="GO" id="GO:0017056">
    <property type="term" value="F:structural constituent of nuclear pore"/>
    <property type="evidence" value="ECO:0007669"/>
    <property type="project" value="InterPro"/>
</dbReference>
<feature type="compositionally biased region" description="Polar residues" evidence="18">
    <location>
        <begin position="308"/>
        <end position="321"/>
    </location>
</feature>
<dbReference type="InterPro" id="IPR036903">
    <property type="entry name" value="Nup98_auto-Pept-S59_dom_sf"/>
</dbReference>
<dbReference type="Pfam" id="PF21240">
    <property type="entry name" value="Nup98_GLEBS"/>
    <property type="match status" value="1"/>
</dbReference>
<dbReference type="GO" id="GO:0003723">
    <property type="term" value="F:RNA binding"/>
    <property type="evidence" value="ECO:0007669"/>
    <property type="project" value="TreeGrafter"/>
</dbReference>
<dbReference type="GO" id="GO:0005654">
    <property type="term" value="C:nucleoplasm"/>
    <property type="evidence" value="ECO:0007669"/>
    <property type="project" value="UniProtKB-SubCell"/>
</dbReference>
<dbReference type="GO" id="GO:0046822">
    <property type="term" value="P:regulation of nucleocytoplasmic transport"/>
    <property type="evidence" value="ECO:0007669"/>
    <property type="project" value="EnsemblMetazoa"/>
</dbReference>
<dbReference type="GO" id="GO:0006508">
    <property type="term" value="P:proteolysis"/>
    <property type="evidence" value="ECO:0007669"/>
    <property type="project" value="UniProtKB-KW"/>
</dbReference>
<feature type="compositionally biased region" description="Polar residues" evidence="18">
    <location>
        <begin position="707"/>
        <end position="726"/>
    </location>
</feature>
<dbReference type="PANTHER" id="PTHR23198:SF6">
    <property type="entry name" value="NUCLEAR PORE COMPLEX PROTEIN NUP98-NUP96"/>
    <property type="match status" value="1"/>
</dbReference>
<dbReference type="Gene3D" id="1.25.40.690">
    <property type="match status" value="1"/>
</dbReference>
<evidence type="ECO:0000256" key="16">
    <source>
        <dbReference type="ARBA" id="ARBA00023136"/>
    </source>
</evidence>
<feature type="compositionally biased region" description="Low complexity" evidence="18">
    <location>
        <begin position="257"/>
        <end position="279"/>
    </location>
</feature>
<keyword evidence="12" id="KW-0720">Serine protease</keyword>
<comment type="subcellular location">
    <subcellularLocation>
        <location evidence="2">Nucleus membrane</location>
        <topology evidence="2">Peripheral membrane protein</topology>
        <orientation evidence="2">Nucleoplasmic side</orientation>
    </subcellularLocation>
    <subcellularLocation>
        <location evidence="1">Nucleus</location>
        <location evidence="1">Nuclear pore complex</location>
    </subcellularLocation>
    <subcellularLocation>
        <location evidence="3">Nucleus</location>
        <location evidence="3">Nucleoplasm</location>
    </subcellularLocation>
</comment>
<evidence type="ECO:0000256" key="6">
    <source>
        <dbReference type="ARBA" id="ARBA00022448"/>
    </source>
</evidence>
<dbReference type="InterPro" id="IPR021967">
    <property type="entry name" value="Nup98_C"/>
</dbReference>
<evidence type="ECO:0000256" key="17">
    <source>
        <dbReference type="ARBA" id="ARBA00023242"/>
    </source>
</evidence>
<dbReference type="GO" id="GO:0010628">
    <property type="term" value="P:positive regulation of gene expression"/>
    <property type="evidence" value="ECO:0007669"/>
    <property type="project" value="EnsemblMetazoa"/>
</dbReference>
<dbReference type="OMA" id="PMGKGLN"/>
<dbReference type="GO" id="GO:0031965">
    <property type="term" value="C:nuclear membrane"/>
    <property type="evidence" value="ECO:0007669"/>
    <property type="project" value="UniProtKB-SubCell"/>
</dbReference>
<keyword evidence="17" id="KW-0539">Nucleus</keyword>
<dbReference type="HOGENOM" id="CLU_002330_1_0_1"/>
<evidence type="ECO:0000256" key="9">
    <source>
        <dbReference type="ARBA" id="ARBA00022801"/>
    </source>
</evidence>
<dbReference type="GO" id="GO:0008139">
    <property type="term" value="F:nuclear localization sequence binding"/>
    <property type="evidence" value="ECO:0007669"/>
    <property type="project" value="TreeGrafter"/>
</dbReference>
<feature type="region of interest" description="Disordered" evidence="18">
    <location>
        <begin position="308"/>
        <end position="327"/>
    </location>
</feature>
<dbReference type="Gene3D" id="3.30.1610.10">
    <property type="entry name" value="Peptidase S59, nucleoporin"/>
    <property type="match status" value="1"/>
</dbReference>
<proteinExistence type="inferred from homology"/>
<dbReference type="GO" id="GO:0005703">
    <property type="term" value="C:polytene chromosome puff"/>
    <property type="evidence" value="ECO:0007669"/>
    <property type="project" value="EnsemblMetazoa"/>
</dbReference>
<dbReference type="GO" id="GO:0035167">
    <property type="term" value="P:larval lymph gland hemopoiesis"/>
    <property type="evidence" value="ECO:0007669"/>
    <property type="project" value="EnsemblMetazoa"/>
</dbReference>
<protein>
    <recommendedName>
        <fullName evidence="5">Nuclear pore complex protein Nup98-Nup96</fullName>
    </recommendedName>
</protein>
<feature type="region of interest" description="Disordered" evidence="18">
    <location>
        <begin position="699"/>
        <end position="776"/>
    </location>
</feature>
<evidence type="ECO:0000256" key="10">
    <source>
        <dbReference type="ARBA" id="ARBA00022813"/>
    </source>
</evidence>
<keyword evidence="6" id="KW-0813">Transport</keyword>
<reference evidence="20 21" key="1">
    <citation type="journal article" date="2007" name="Nature">
        <title>Evolution of genes and genomes on the Drosophila phylogeny.</title>
        <authorList>
            <consortium name="Drosophila 12 Genomes Consortium"/>
            <person name="Clark A.G."/>
            <person name="Eisen M.B."/>
            <person name="Smith D.R."/>
            <person name="Bergman C.M."/>
            <person name="Oliver B."/>
            <person name="Markow T.A."/>
            <person name="Kaufman T.C."/>
            <person name="Kellis M."/>
            <person name="Gelbart W."/>
            <person name="Iyer V.N."/>
            <person name="Pollard D.A."/>
            <person name="Sackton T.B."/>
            <person name="Larracuente A.M."/>
            <person name="Singh N.D."/>
            <person name="Abad J.P."/>
            <person name="Abt D.N."/>
            <person name="Adryan B."/>
            <person name="Aguade M."/>
            <person name="Akashi H."/>
            <person name="Anderson W.W."/>
            <person name="Aquadro C.F."/>
            <person name="Ardell D.H."/>
            <person name="Arguello R."/>
            <person name="Artieri C.G."/>
            <person name="Barbash D.A."/>
            <person name="Barker D."/>
            <person name="Barsanti P."/>
            <person name="Batterham P."/>
            <person name="Batzoglou S."/>
            <person name="Begun D."/>
            <person name="Bhutkar A."/>
            <person name="Blanco E."/>
            <person name="Bosak S.A."/>
            <person name="Bradley R.K."/>
            <person name="Brand A.D."/>
            <person name="Brent M.R."/>
            <person name="Brooks A.N."/>
            <person name="Brown R.H."/>
            <person name="Butlin R.K."/>
            <person name="Caggese C."/>
            <person name="Calvi B.R."/>
            <person name="Bernardo de Carvalho A."/>
            <person name="Caspi A."/>
            <person name="Castrezana S."/>
            <person name="Celniker S.E."/>
            <person name="Chang J.L."/>
            <person name="Chapple C."/>
            <person name="Chatterji S."/>
            <person name="Chinwalla A."/>
            <person name="Civetta A."/>
            <person name="Clifton S.W."/>
            <person name="Comeron J.M."/>
            <person name="Costello J.C."/>
            <person name="Coyne J.A."/>
            <person name="Daub J."/>
            <person name="David R.G."/>
            <person name="Delcher A.L."/>
            <person name="Delehaunty K."/>
            <person name="Do C.B."/>
            <person name="Ebling H."/>
            <person name="Edwards K."/>
            <person name="Eickbush T."/>
            <person name="Evans J.D."/>
            <person name="Filipski A."/>
            <person name="Findeiss S."/>
            <person name="Freyhult E."/>
            <person name="Fulton L."/>
            <person name="Fulton R."/>
            <person name="Garcia A.C."/>
            <person name="Gardiner A."/>
            <person name="Garfield D.A."/>
            <person name="Garvin B.E."/>
            <person name="Gibson G."/>
            <person name="Gilbert D."/>
            <person name="Gnerre S."/>
            <person name="Godfrey J."/>
            <person name="Good R."/>
            <person name="Gotea V."/>
            <person name="Gravely B."/>
            <person name="Greenberg A.J."/>
            <person name="Griffiths-Jones S."/>
            <person name="Gross S."/>
            <person name="Guigo R."/>
            <person name="Gustafson E.A."/>
            <person name="Haerty W."/>
            <person name="Hahn M.W."/>
            <person name="Halligan D.L."/>
            <person name="Halpern A.L."/>
            <person name="Halter G.M."/>
            <person name="Han M.V."/>
            <person name="Heger A."/>
            <person name="Hillier L."/>
            <person name="Hinrichs A.S."/>
            <person name="Holmes I."/>
            <person name="Hoskins R.A."/>
            <person name="Hubisz M.J."/>
            <person name="Hultmark D."/>
            <person name="Huntley M.A."/>
            <person name="Jaffe D.B."/>
            <person name="Jagadeeshan S."/>
            <person name="Jeck W.R."/>
            <person name="Johnson J."/>
            <person name="Jones C.D."/>
            <person name="Jordan W.C."/>
            <person name="Karpen G.H."/>
            <person name="Kataoka E."/>
            <person name="Keightley P.D."/>
            <person name="Kheradpour P."/>
            <person name="Kirkness E.F."/>
            <person name="Koerich L.B."/>
            <person name="Kristiansen K."/>
            <person name="Kudrna D."/>
            <person name="Kulathinal R.J."/>
            <person name="Kumar S."/>
            <person name="Kwok R."/>
            <person name="Lander E."/>
            <person name="Langley C.H."/>
            <person name="Lapoint R."/>
            <person name="Lazzaro B.P."/>
            <person name="Lee S.J."/>
            <person name="Levesque L."/>
            <person name="Li R."/>
            <person name="Lin C.F."/>
            <person name="Lin M.F."/>
            <person name="Lindblad-Toh K."/>
            <person name="Llopart A."/>
            <person name="Long M."/>
            <person name="Low L."/>
            <person name="Lozovsky E."/>
            <person name="Lu J."/>
            <person name="Luo M."/>
            <person name="Machado C.A."/>
            <person name="Makalowski W."/>
            <person name="Marzo M."/>
            <person name="Matsuda M."/>
            <person name="Matzkin L."/>
            <person name="McAllister B."/>
            <person name="McBride C.S."/>
            <person name="McKernan B."/>
            <person name="McKernan K."/>
            <person name="Mendez-Lago M."/>
            <person name="Minx P."/>
            <person name="Mollenhauer M.U."/>
            <person name="Montooth K."/>
            <person name="Mount S.M."/>
            <person name="Mu X."/>
            <person name="Myers E."/>
            <person name="Negre B."/>
            <person name="Newfeld S."/>
            <person name="Nielsen R."/>
            <person name="Noor M.A."/>
            <person name="O'Grady P."/>
            <person name="Pachter L."/>
            <person name="Papaceit M."/>
            <person name="Parisi M.J."/>
            <person name="Parisi M."/>
            <person name="Parts L."/>
            <person name="Pedersen J.S."/>
            <person name="Pesole G."/>
            <person name="Phillippy A.M."/>
            <person name="Ponting C.P."/>
            <person name="Pop M."/>
            <person name="Porcelli D."/>
            <person name="Powell J.R."/>
            <person name="Prohaska S."/>
            <person name="Pruitt K."/>
            <person name="Puig M."/>
            <person name="Quesneville H."/>
            <person name="Ram K.R."/>
            <person name="Rand D."/>
            <person name="Rasmussen M.D."/>
            <person name="Reed L.K."/>
            <person name="Reenan R."/>
            <person name="Reily A."/>
            <person name="Remington K.A."/>
            <person name="Rieger T.T."/>
            <person name="Ritchie M.G."/>
            <person name="Robin C."/>
            <person name="Rogers Y.H."/>
            <person name="Rohde C."/>
            <person name="Rozas J."/>
            <person name="Rubenfield M.J."/>
            <person name="Ruiz A."/>
            <person name="Russo S."/>
            <person name="Salzberg S.L."/>
            <person name="Sanchez-Gracia A."/>
            <person name="Saranga D.J."/>
            <person name="Sato H."/>
            <person name="Schaeffer S.W."/>
            <person name="Schatz M.C."/>
            <person name="Schlenke T."/>
            <person name="Schwartz R."/>
            <person name="Segarra C."/>
            <person name="Singh R.S."/>
            <person name="Sirot L."/>
            <person name="Sirota M."/>
            <person name="Sisneros N.B."/>
            <person name="Smith C.D."/>
            <person name="Smith T.F."/>
            <person name="Spieth J."/>
            <person name="Stage D.E."/>
            <person name="Stark A."/>
            <person name="Stephan W."/>
            <person name="Strausberg R.L."/>
            <person name="Strempel S."/>
            <person name="Sturgill D."/>
            <person name="Sutton G."/>
            <person name="Sutton G.G."/>
            <person name="Tao W."/>
            <person name="Teichmann S."/>
            <person name="Tobari Y.N."/>
            <person name="Tomimura Y."/>
            <person name="Tsolas J.M."/>
            <person name="Valente V.L."/>
            <person name="Venter E."/>
            <person name="Venter J.C."/>
            <person name="Vicario S."/>
            <person name="Vieira F.G."/>
            <person name="Vilella A.J."/>
            <person name="Villasante A."/>
            <person name="Walenz B."/>
            <person name="Wang J."/>
            <person name="Wasserman M."/>
            <person name="Watts T."/>
            <person name="Wilson D."/>
            <person name="Wilson R.K."/>
            <person name="Wing R.A."/>
            <person name="Wolfner M.F."/>
            <person name="Wong A."/>
            <person name="Wong G.K."/>
            <person name="Wu C.I."/>
            <person name="Wu G."/>
            <person name="Yamamoto D."/>
            <person name="Yang H.P."/>
            <person name="Yang S.P."/>
            <person name="Yorke J.A."/>
            <person name="Yoshida K."/>
            <person name="Zdobnov E."/>
            <person name="Zhang P."/>
            <person name="Zhang Y."/>
            <person name="Zimin A.V."/>
            <person name="Baldwin J."/>
            <person name="Abdouelleil A."/>
            <person name="Abdulkadir J."/>
            <person name="Abebe A."/>
            <person name="Abera B."/>
            <person name="Abreu J."/>
            <person name="Acer S.C."/>
            <person name="Aftuck L."/>
            <person name="Alexander A."/>
            <person name="An P."/>
            <person name="Anderson E."/>
            <person name="Anderson S."/>
            <person name="Arachi H."/>
            <person name="Azer M."/>
            <person name="Bachantsang P."/>
            <person name="Barry A."/>
            <person name="Bayul T."/>
            <person name="Berlin A."/>
            <person name="Bessette D."/>
            <person name="Bloom T."/>
            <person name="Blye J."/>
            <person name="Boguslavskiy L."/>
            <person name="Bonnet C."/>
            <person name="Boukhgalter B."/>
            <person name="Bourzgui I."/>
            <person name="Brown A."/>
            <person name="Cahill P."/>
            <person name="Channer S."/>
            <person name="Cheshatsang Y."/>
            <person name="Chuda L."/>
            <person name="Citroen M."/>
            <person name="Collymore A."/>
            <person name="Cooke P."/>
            <person name="Costello M."/>
            <person name="D'Aco K."/>
            <person name="Daza R."/>
            <person name="De Haan G."/>
            <person name="DeGray S."/>
            <person name="DeMaso C."/>
            <person name="Dhargay N."/>
            <person name="Dooley K."/>
            <person name="Dooley E."/>
            <person name="Doricent M."/>
            <person name="Dorje P."/>
            <person name="Dorjee K."/>
            <person name="Dupes A."/>
            <person name="Elong R."/>
            <person name="Falk J."/>
            <person name="Farina A."/>
            <person name="Faro S."/>
            <person name="Ferguson D."/>
            <person name="Fisher S."/>
            <person name="Foley C.D."/>
            <person name="Franke A."/>
            <person name="Friedrich D."/>
            <person name="Gadbois L."/>
            <person name="Gearin G."/>
            <person name="Gearin C.R."/>
            <person name="Giannoukos G."/>
            <person name="Goode T."/>
            <person name="Graham J."/>
            <person name="Grandbois E."/>
            <person name="Grewal S."/>
            <person name="Gyaltsen K."/>
            <person name="Hafez N."/>
            <person name="Hagos B."/>
            <person name="Hall J."/>
            <person name="Henson C."/>
            <person name="Hollinger A."/>
            <person name="Honan T."/>
            <person name="Huard M.D."/>
            <person name="Hughes L."/>
            <person name="Hurhula B."/>
            <person name="Husby M.E."/>
            <person name="Kamat A."/>
            <person name="Kanga B."/>
            <person name="Kashin S."/>
            <person name="Khazanovich D."/>
            <person name="Kisner P."/>
            <person name="Lance K."/>
            <person name="Lara M."/>
            <person name="Lee W."/>
            <person name="Lennon N."/>
            <person name="Letendre F."/>
            <person name="LeVine R."/>
            <person name="Lipovsky A."/>
            <person name="Liu X."/>
            <person name="Liu J."/>
            <person name="Liu S."/>
            <person name="Lokyitsang T."/>
            <person name="Lokyitsang Y."/>
            <person name="Lubonja R."/>
            <person name="Lui A."/>
            <person name="MacDonald P."/>
            <person name="Magnisalis V."/>
            <person name="Maru K."/>
            <person name="Matthews C."/>
            <person name="McCusker W."/>
            <person name="McDonough S."/>
            <person name="Mehta T."/>
            <person name="Meldrim J."/>
            <person name="Meneus L."/>
            <person name="Mihai O."/>
            <person name="Mihalev A."/>
            <person name="Mihova T."/>
            <person name="Mittelman R."/>
            <person name="Mlenga V."/>
            <person name="Montmayeur A."/>
            <person name="Mulrain L."/>
            <person name="Navidi A."/>
            <person name="Naylor J."/>
            <person name="Negash T."/>
            <person name="Nguyen T."/>
            <person name="Nguyen N."/>
            <person name="Nicol R."/>
            <person name="Norbu C."/>
            <person name="Norbu N."/>
            <person name="Novod N."/>
            <person name="O'Neill B."/>
            <person name="Osman S."/>
            <person name="Markiewicz E."/>
            <person name="Oyono O.L."/>
            <person name="Patti C."/>
            <person name="Phunkhang P."/>
            <person name="Pierre F."/>
            <person name="Priest M."/>
            <person name="Raghuraman S."/>
            <person name="Rege F."/>
            <person name="Reyes R."/>
            <person name="Rise C."/>
            <person name="Rogov P."/>
            <person name="Ross K."/>
            <person name="Ryan E."/>
            <person name="Settipalli S."/>
            <person name="Shea T."/>
            <person name="Sherpa N."/>
            <person name="Shi L."/>
            <person name="Shih D."/>
            <person name="Sparrow T."/>
            <person name="Spaulding J."/>
            <person name="Stalker J."/>
            <person name="Stange-Thomann N."/>
            <person name="Stavropoulos S."/>
            <person name="Stone C."/>
            <person name="Strader C."/>
            <person name="Tesfaye S."/>
            <person name="Thomson T."/>
            <person name="Thoulutsang Y."/>
            <person name="Thoulutsang D."/>
            <person name="Topham K."/>
            <person name="Topping I."/>
            <person name="Tsamla T."/>
            <person name="Vassiliev H."/>
            <person name="Vo A."/>
            <person name="Wangchuk T."/>
            <person name="Wangdi T."/>
            <person name="Weiand M."/>
            <person name="Wilkinson J."/>
            <person name="Wilson A."/>
            <person name="Yadav S."/>
            <person name="Young G."/>
            <person name="Yu Q."/>
            <person name="Zembek L."/>
            <person name="Zhong D."/>
            <person name="Zimmer A."/>
            <person name="Zwirko Z."/>
            <person name="Jaffe D.B."/>
            <person name="Alvarez P."/>
            <person name="Brockman W."/>
            <person name="Butler J."/>
            <person name="Chin C."/>
            <person name="Gnerre S."/>
            <person name="Grabherr M."/>
            <person name="Kleber M."/>
            <person name="Mauceli E."/>
            <person name="MacCallum I."/>
        </authorList>
    </citation>
    <scope>NUCLEOTIDE SEQUENCE [LARGE SCALE GENOMIC DNA]</scope>
    <source>
        <strain evidence="21">Tucson 15287-2541.00</strain>
    </source>
</reference>
<feature type="region of interest" description="Disordered" evidence="18">
    <location>
        <begin position="1044"/>
        <end position="1069"/>
    </location>
</feature>
<dbReference type="GO" id="GO:0036098">
    <property type="term" value="P:male germ-line stem cell population maintenance"/>
    <property type="evidence" value="ECO:0007669"/>
    <property type="project" value="EnsemblMetazoa"/>
</dbReference>
<feature type="compositionally biased region" description="Acidic residues" evidence="18">
    <location>
        <begin position="1044"/>
        <end position="1053"/>
    </location>
</feature>
<dbReference type="GO" id="GO:0043922">
    <property type="term" value="P:host-mediated suppression of viral transcription"/>
    <property type="evidence" value="ECO:0007669"/>
    <property type="project" value="EnsemblMetazoa"/>
</dbReference>
<keyword evidence="9" id="KW-0378">Hydrolase</keyword>
<dbReference type="GO" id="GO:0002230">
    <property type="term" value="P:positive regulation of defense response to virus by host"/>
    <property type="evidence" value="ECO:0007669"/>
    <property type="project" value="EnsemblMetazoa"/>
</dbReference>
<dbReference type="GO" id="GO:0071390">
    <property type="term" value="P:cellular response to ecdysone"/>
    <property type="evidence" value="ECO:0007669"/>
    <property type="project" value="EnsemblMetazoa"/>
</dbReference>
<keyword evidence="14" id="KW-0811">Translocation</keyword>
<dbReference type="FunFam" id="1.10.10.2360:FF:000001">
    <property type="entry name" value="Nuclear pore complex protein Nup98-Nup96"/>
    <property type="match status" value="1"/>
</dbReference>
<dbReference type="GO" id="GO:0030838">
    <property type="term" value="P:positive regulation of actin filament polymerization"/>
    <property type="evidence" value="ECO:0007669"/>
    <property type="project" value="EnsemblMetazoa"/>
</dbReference>
<evidence type="ECO:0000259" key="19">
    <source>
        <dbReference type="PROSITE" id="PS51434"/>
    </source>
</evidence>
<dbReference type="GO" id="GO:0044614">
    <property type="term" value="C:nuclear pore cytoplasmic filaments"/>
    <property type="evidence" value="ECO:0007669"/>
    <property type="project" value="TreeGrafter"/>
</dbReference>
<evidence type="ECO:0000256" key="14">
    <source>
        <dbReference type="ARBA" id="ARBA00023010"/>
    </source>
</evidence>
<dbReference type="GO" id="GO:0005704">
    <property type="term" value="C:polytene chromosome band"/>
    <property type="evidence" value="ECO:0007669"/>
    <property type="project" value="EnsemblMetazoa"/>
</dbReference>
<sequence length="1979" mass="212077">MFGGAKPSFGAGAGATGFGAFSNTAAATPFGQSAFGKPATPAFGGTPAFGAQPAQPSMFGSAAAPNQTTGGLFGSATTTSAFGSTTAAPTSFGAFSQAPQQTSSIFGSTQAAPNTSLFGQTATSAFGAAKPTTLGMTSFGQTPAAQPLFGQQQTVASSASGFGSFGQTAPTTTNVFGSGAASAFGQPQAVTVGAAGGVNAGTSLVKYQPTIGTDTLMKGGQTNNVNTKQHCITAMKEYELKSLEELRLEDYMSGRKGPQAGSAPGAFGFGSPTAGTQATAGGGLFGSPSQQQQQHSAGLFGQTGQENKSLFGSSAFGQQAPGSAFGAPAQQNNFMQKPFGAAPTSAFGTTTTDAANPFGAKPVGFGQTGSNMFGQATATNAAPAFGQTTTTFGGFGSTAGPTAQQTPLFGATNPTDPNKPAFGLGTAASTAQPGFGGFGSTATSTAGGGLFGSKPATSFAAPAFGASSTANTAFGNFTLSNSNAPGAGGGLFNTNLNKPPTSAFGGFGTTSSAPLNFNASNTGNSIFSSAAKPGGLFGGGNTTLGTGTGAAPTGGGLFGAGGANGGFGSTLGGSFGSLGGGNTALSGLGLGASPAQGVVVVPIHQQILSKVTSPYGDTPIFRDLKRNEEVDATRATNPVAQQAMIDMNSHHYKITEKEGPAGIRVKALVSARNTKSMFDGLEEFDASVEGFSLKPNAKRLVIKPRPKTTTTSEPSSIQHQGNSGSGSPAPAAVRPPTKSYNGITPNEPVPISVTNSSPVANRADADSSRRESWLHPNNLAKVRQHNLQSGMDQSPLNSTVTDLVPRKPLETYKNAAPAARLSVSTIPENPFEDQASSIARRDTFISEHGNESSLSIRSNDSEQQQQRLAIEPAADADPNPDADTEPHPTGIVLRRVGYYTIPQLDDLKSYLAEDGSCVVPDFTVGREGYGNVYFGKELDVAGLNLDEIVHFRNKEVIIYPDDDNKPPIGSGLNREAQVTLDQVWPVDKTKHEAIKDPQRLLEMDWEAKLRRVCDKNATRFIEFRPETGSWVFRVKHFSKYGLADSDEEDDEIPTDPKKAKMGAMEATTSTDKMTLTSLRKAQKISEEAGRTMDPKSLDVVCVAGGFRPMDTSAEFLMMDKTQFFQAGGGTDFSMFDAPRPVAASPPAALSHEFMGSEPHKMQLMKSSLFVEDNGSDDELDSFPLRGRRQQQQQKLRTHNLFGQDTQMWKDAVASENSSEYGRQSPLLAVSSSNSVNSIIRELQSETSSVAAESVNPAEKNAQPTQLLGALKAFNVVIKPRVAPEKVFASVVPLSRSIAHGLYNGWIADLGFYKGRSFKLSFGPQNTLMVPNTFNNLCSLRESGKATPAAIAFEARVANDYSPNLMQRLQFNTVDKYEHFGDTILPHLEVQLQDCSIRQVEGSNCPWLQSNNGTQLIAKHLAAAIRLSKASSMDAYGVSVWSLMISLWGEHEELVGQDSSSHFVVMCRRNLLSEWLENALVSKDLLSKKVANNSYLAHMLDLLSCHRVTEACELAFKYDDANLALILAQLSSGAVVRMLMEEQLFAWQQSKSDKYISLERIKMFMLAAGVPQMQSSHGAINLLEDCSWLTVLALQLWYLTAPTSSITDALLEYDKSFQAEESYADPPKPNYKAKQPYKSQQSIYDLRYHLLQLYSKRGHSLEQTLNPITHTSDPMDFRLSWMLLQTLEALGYHHCTPLAEAQLHVDFASQLENEDLWQWAIFVQLHIKDRNQRERAVQHTLQQHVSVSAETLTAEEEFIIEQLGVPESWVDYAKAVKAGSMGRRHAQAKYLLKAKHWVQAHEIIFQYIAPDAIINNNLEYLNSLLSQFECTDDGGVKVPNWTNQGQIFLDFIDISAKFGQIHNVTSNSEMLARWENLKPQLSEICSRISLLPCPTSKHRLCQTEISKCLTCLVHGIRIVWEEFDSCYVIEMALDRLPMPQEFITKEHSNLLEEFMQNMLNHQSQESESKSEPAPRMIIQN</sequence>
<feature type="compositionally biased region" description="Basic and acidic residues" evidence="18">
    <location>
        <begin position="763"/>
        <end position="773"/>
    </location>
</feature>
<feature type="region of interest" description="Disordered" evidence="18">
    <location>
        <begin position="1960"/>
        <end position="1979"/>
    </location>
</feature>
<dbReference type="InterPro" id="IPR037665">
    <property type="entry name" value="Nucleoporin_S59-like"/>
</dbReference>
<dbReference type="PANTHER" id="PTHR23198">
    <property type="entry name" value="NUCLEOPORIN"/>
    <property type="match status" value="1"/>
</dbReference>
<dbReference type="GO" id="GO:0051028">
    <property type="term" value="P:mRNA transport"/>
    <property type="evidence" value="ECO:0007669"/>
    <property type="project" value="UniProtKB-KW"/>
</dbReference>
<feature type="compositionally biased region" description="Polar residues" evidence="18">
    <location>
        <begin position="287"/>
        <end position="297"/>
    </location>
</feature>
<evidence type="ECO:0000256" key="8">
    <source>
        <dbReference type="ARBA" id="ARBA00022737"/>
    </source>
</evidence>
<dbReference type="FunCoup" id="B4JTA2">
    <property type="interactions" value="2527"/>
</dbReference>
<dbReference type="Proteomes" id="UP000001070">
    <property type="component" value="Unassembled WGS sequence"/>
</dbReference>
<keyword evidence="10" id="KW-0068">Autocatalytic cleavage</keyword>
<dbReference type="GO" id="GO:1990841">
    <property type="term" value="F:promoter-specific chromatin binding"/>
    <property type="evidence" value="ECO:0007669"/>
    <property type="project" value="EnsemblMetazoa"/>
</dbReference>
<keyword evidence="7" id="KW-0645">Protease</keyword>
<evidence type="ECO:0000256" key="5">
    <source>
        <dbReference type="ARBA" id="ARBA00013472"/>
    </source>
</evidence>
<dbReference type="GO" id="GO:0005737">
    <property type="term" value="C:cytoplasm"/>
    <property type="evidence" value="ECO:0007669"/>
    <property type="project" value="EnsemblMetazoa"/>
</dbReference>
<evidence type="ECO:0000256" key="4">
    <source>
        <dbReference type="ARBA" id="ARBA00008926"/>
    </source>
</evidence>
<evidence type="ECO:0000313" key="21">
    <source>
        <dbReference type="Proteomes" id="UP000001070"/>
    </source>
</evidence>
<name>B4JTA2_DROGR</name>
<dbReference type="GO" id="GO:0006606">
    <property type="term" value="P:protein import into nucleus"/>
    <property type="evidence" value="ECO:0007669"/>
    <property type="project" value="EnsemblMetazoa"/>
</dbReference>
<dbReference type="Pfam" id="PF12110">
    <property type="entry name" value="Nup96"/>
    <property type="match status" value="1"/>
</dbReference>
<evidence type="ECO:0000256" key="3">
    <source>
        <dbReference type="ARBA" id="ARBA00004642"/>
    </source>
</evidence>
<evidence type="ECO:0000256" key="2">
    <source>
        <dbReference type="ARBA" id="ARBA00004620"/>
    </source>
</evidence>
<gene>
    <name evidence="20" type="primary">Dgri\GH10992</name>
    <name evidence="20" type="ORF">Dgri_GH10992</name>
</gene>
<dbReference type="GO" id="GO:0008236">
    <property type="term" value="F:serine-type peptidase activity"/>
    <property type="evidence" value="ECO:0007669"/>
    <property type="project" value="UniProtKB-KW"/>
</dbReference>
<dbReference type="Gene3D" id="1.10.10.2360">
    <property type="match status" value="1"/>
</dbReference>
<dbReference type="InterPro" id="IPR025574">
    <property type="entry name" value="Nucleoporin_FG_rpt"/>
</dbReference>
<accession>B4JTA2</accession>
<dbReference type="SUPFAM" id="SSF82215">
    <property type="entry name" value="C-terminal autoproteolytic domain of nucleoporin nup98"/>
    <property type="match status" value="1"/>
</dbReference>
<dbReference type="PhylomeDB" id="B4JTA2"/>
<keyword evidence="8" id="KW-0677">Repeat</keyword>
<dbReference type="Pfam" id="PF04096">
    <property type="entry name" value="Nucleoporin2"/>
    <property type="match status" value="1"/>
</dbReference>
<dbReference type="InterPro" id="IPR007230">
    <property type="entry name" value="Nup98_auto-Pept-S59_dom"/>
</dbReference>
<dbReference type="OrthoDB" id="3797628at2759"/>
<evidence type="ECO:0000256" key="12">
    <source>
        <dbReference type="ARBA" id="ARBA00022825"/>
    </source>
</evidence>
<dbReference type="MEROPS" id="S59.A04"/>
<feature type="domain" description="Peptidase S59" evidence="19">
    <location>
        <begin position="895"/>
        <end position="1037"/>
    </location>
</feature>
<dbReference type="GO" id="GO:0140585">
    <property type="term" value="F:promoter-enhancer loop anchoring activity"/>
    <property type="evidence" value="ECO:0007669"/>
    <property type="project" value="EnsemblMetazoa"/>
</dbReference>
<dbReference type="FunFam" id="3.30.1610.10:FF:000001">
    <property type="entry name" value="Nuclear pore complex protein Nup98-Nup96"/>
    <property type="match status" value="1"/>
</dbReference>
<dbReference type="EMBL" id="CH916373">
    <property type="protein sequence ID" value="EDV94992.1"/>
    <property type="molecule type" value="Genomic_DNA"/>
</dbReference>
<keyword evidence="15" id="KW-0906">Nuclear pore complex</keyword>
<dbReference type="GO" id="GO:0035080">
    <property type="term" value="P:heat shock-mediated polytene chromosome puffing"/>
    <property type="evidence" value="ECO:0007669"/>
    <property type="project" value="EnsemblMetazoa"/>
</dbReference>
<feature type="region of interest" description="Disordered" evidence="18">
    <location>
        <begin position="848"/>
        <end position="867"/>
    </location>
</feature>
<feature type="region of interest" description="Disordered" evidence="18">
    <location>
        <begin position="254"/>
        <end position="297"/>
    </location>
</feature>
<evidence type="ECO:0000313" key="20">
    <source>
        <dbReference type="EMBL" id="EDV94992.1"/>
    </source>
</evidence>